<keyword evidence="1" id="KW-0863">Zinc-finger</keyword>
<protein>
    <recommendedName>
        <fullName evidence="3">CCHC-type domain-containing protein</fullName>
    </recommendedName>
</protein>
<dbReference type="InterPro" id="IPR036875">
    <property type="entry name" value="Znf_CCHC_sf"/>
</dbReference>
<dbReference type="Proteomes" id="UP000008144">
    <property type="component" value="Unassembled WGS sequence"/>
</dbReference>
<feature type="compositionally biased region" description="Low complexity" evidence="2">
    <location>
        <begin position="399"/>
        <end position="409"/>
    </location>
</feature>
<dbReference type="HOGENOM" id="CLU_514762_0_0_1"/>
<reference evidence="5" key="1">
    <citation type="journal article" date="2002" name="Science">
        <title>The draft genome of Ciona intestinalis: insights into chordate and vertebrate origins.</title>
        <authorList>
            <person name="Dehal P."/>
            <person name="Satou Y."/>
            <person name="Campbell R.K."/>
            <person name="Chapman J."/>
            <person name="Degnan B."/>
            <person name="De Tomaso A."/>
            <person name="Davidson B."/>
            <person name="Di Gregorio A."/>
            <person name="Gelpke M."/>
            <person name="Goodstein D.M."/>
            <person name="Harafuji N."/>
            <person name="Hastings K.E."/>
            <person name="Ho I."/>
            <person name="Hotta K."/>
            <person name="Huang W."/>
            <person name="Kawashima T."/>
            <person name="Lemaire P."/>
            <person name="Martinez D."/>
            <person name="Meinertzhagen I.A."/>
            <person name="Necula S."/>
            <person name="Nonaka M."/>
            <person name="Putnam N."/>
            <person name="Rash S."/>
            <person name="Saiga H."/>
            <person name="Satake M."/>
            <person name="Terry A."/>
            <person name="Yamada L."/>
            <person name="Wang H.G."/>
            <person name="Awazu S."/>
            <person name="Azumi K."/>
            <person name="Boore J."/>
            <person name="Branno M."/>
            <person name="Chin-Bow S."/>
            <person name="DeSantis R."/>
            <person name="Doyle S."/>
            <person name="Francino P."/>
            <person name="Keys D.N."/>
            <person name="Haga S."/>
            <person name="Hayashi H."/>
            <person name="Hino K."/>
            <person name="Imai K.S."/>
            <person name="Inaba K."/>
            <person name="Kano S."/>
            <person name="Kobayashi K."/>
            <person name="Kobayashi M."/>
            <person name="Lee B.I."/>
            <person name="Makabe K.W."/>
            <person name="Manohar C."/>
            <person name="Matassi G."/>
            <person name="Medina M."/>
            <person name="Mochizuki Y."/>
            <person name="Mount S."/>
            <person name="Morishita T."/>
            <person name="Miura S."/>
            <person name="Nakayama A."/>
            <person name="Nishizaka S."/>
            <person name="Nomoto H."/>
            <person name="Ohta F."/>
            <person name="Oishi K."/>
            <person name="Rigoutsos I."/>
            <person name="Sano M."/>
            <person name="Sasaki A."/>
            <person name="Sasakura Y."/>
            <person name="Shoguchi E."/>
            <person name="Shin-i T."/>
            <person name="Spagnuolo A."/>
            <person name="Stainier D."/>
            <person name="Suzuki M.M."/>
            <person name="Tassy O."/>
            <person name="Takatori N."/>
            <person name="Tokuoka M."/>
            <person name="Yagi K."/>
            <person name="Yoshizaki F."/>
            <person name="Wada S."/>
            <person name="Zhang C."/>
            <person name="Hyatt P.D."/>
            <person name="Larimer F."/>
            <person name="Detter C."/>
            <person name="Doggett N."/>
            <person name="Glavina T."/>
            <person name="Hawkins T."/>
            <person name="Richardson P."/>
            <person name="Lucas S."/>
            <person name="Kohara Y."/>
            <person name="Levine M."/>
            <person name="Satoh N."/>
            <person name="Rokhsar D.S."/>
        </authorList>
    </citation>
    <scope>NUCLEOTIDE SEQUENCE [LARGE SCALE GENOMIC DNA]</scope>
</reference>
<dbReference type="InParanoid" id="F6XMF7"/>
<organism evidence="4 5">
    <name type="scientific">Ciona intestinalis</name>
    <name type="common">Transparent sea squirt</name>
    <name type="synonym">Ascidia intestinalis</name>
    <dbReference type="NCBI Taxonomy" id="7719"/>
    <lineage>
        <taxon>Eukaryota</taxon>
        <taxon>Metazoa</taxon>
        <taxon>Chordata</taxon>
        <taxon>Tunicata</taxon>
        <taxon>Ascidiacea</taxon>
        <taxon>Phlebobranchia</taxon>
        <taxon>Cionidae</taxon>
        <taxon>Ciona</taxon>
    </lineage>
</organism>
<accession>F6XMF7</accession>
<feature type="compositionally biased region" description="Low complexity" evidence="2">
    <location>
        <begin position="367"/>
        <end position="381"/>
    </location>
</feature>
<dbReference type="PROSITE" id="PS50158">
    <property type="entry name" value="ZF_CCHC"/>
    <property type="match status" value="1"/>
</dbReference>
<name>F6XMF7_CIOIN</name>
<proteinExistence type="predicted"/>
<evidence type="ECO:0000256" key="1">
    <source>
        <dbReference type="PROSITE-ProRule" id="PRU00047"/>
    </source>
</evidence>
<dbReference type="AlphaFoldDB" id="F6XMF7"/>
<sequence>MKVKLMEKNKKDGLDIWEAQVTVDDTEFNELVVKAEKQKTNQLCKDVRLQNQNLPVVREIVETTDEVKEKSTDASQSDKDCKLEIKLDEQKAENKENVSNDQEKVLVDKDNRDSEFIAVITSVESALLKENLEIATSNEKACGEKIATSEPIGSLKTGKDCQQTVGLSALAQDYIQRTTSSSPPRILPAPENQSWDVHHLSSSLGNPQMNFQPPAASLAPEYPLLQFAGSGDHNIIQQSGWDISSKRSLKYFTLILFGENSNEFINIDNMGEPPPPVKLAWQQAIQTQQQLWEGLPFELFQHILECEVERFPELHQEFYRFRVPMDISSLPERMGLNFNSYLKKFPEIQMFPNASVQANPTVVLERNNNNVKVPNNNQRQNIPGLNAEATNPALPLDVSSSNDSQISNSEQTNTSVASSETASYSNVSDAWQEENDKPKVDNDRHSNRSRNSSFDRLSCDGTAHGDRGNRRYTSRQSTSSTMCYNCNDRGHATTACPHPVSRKGNGSRNRRHDDSSRRGKRQWRDPKRK</sequence>
<feature type="compositionally biased region" description="Basic and acidic residues" evidence="2">
    <location>
        <begin position="511"/>
        <end position="529"/>
    </location>
</feature>
<dbReference type="SUPFAM" id="SSF57756">
    <property type="entry name" value="Retrovirus zinc finger-like domains"/>
    <property type="match status" value="1"/>
</dbReference>
<feature type="compositionally biased region" description="Basic and acidic residues" evidence="2">
    <location>
        <begin position="434"/>
        <end position="446"/>
    </location>
</feature>
<evidence type="ECO:0000313" key="5">
    <source>
        <dbReference type="Proteomes" id="UP000008144"/>
    </source>
</evidence>
<keyword evidence="1" id="KW-0479">Metal-binding</keyword>
<feature type="region of interest" description="Disordered" evidence="2">
    <location>
        <begin position="367"/>
        <end position="529"/>
    </location>
</feature>
<reference evidence="4" key="2">
    <citation type="submission" date="2025-08" db="UniProtKB">
        <authorList>
            <consortium name="Ensembl"/>
        </authorList>
    </citation>
    <scope>IDENTIFICATION</scope>
</reference>
<evidence type="ECO:0000256" key="2">
    <source>
        <dbReference type="SAM" id="MobiDB-lite"/>
    </source>
</evidence>
<dbReference type="Ensembl" id="ENSCINT00000017709.3">
    <property type="protein sequence ID" value="ENSCINP00000017709.3"/>
    <property type="gene ID" value="ENSCING00000008681.3"/>
</dbReference>
<keyword evidence="1" id="KW-0862">Zinc</keyword>
<feature type="compositionally biased region" description="Polar residues" evidence="2">
    <location>
        <begin position="410"/>
        <end position="429"/>
    </location>
</feature>
<reference evidence="4" key="3">
    <citation type="submission" date="2025-09" db="UniProtKB">
        <authorList>
            <consortium name="Ensembl"/>
        </authorList>
    </citation>
    <scope>IDENTIFICATION</scope>
</reference>
<dbReference type="GO" id="GO:0008270">
    <property type="term" value="F:zinc ion binding"/>
    <property type="evidence" value="ECO:0007669"/>
    <property type="project" value="UniProtKB-KW"/>
</dbReference>
<keyword evidence="5" id="KW-1185">Reference proteome</keyword>
<evidence type="ECO:0000313" key="4">
    <source>
        <dbReference type="Ensembl" id="ENSCINP00000017709.3"/>
    </source>
</evidence>
<evidence type="ECO:0000259" key="3">
    <source>
        <dbReference type="PROSITE" id="PS50158"/>
    </source>
</evidence>
<dbReference type="InterPro" id="IPR001878">
    <property type="entry name" value="Znf_CCHC"/>
</dbReference>
<dbReference type="GO" id="GO:0003676">
    <property type="term" value="F:nucleic acid binding"/>
    <property type="evidence" value="ECO:0007669"/>
    <property type="project" value="InterPro"/>
</dbReference>
<feature type="domain" description="CCHC-type" evidence="3">
    <location>
        <begin position="483"/>
        <end position="497"/>
    </location>
</feature>